<dbReference type="Pfam" id="PF00932">
    <property type="entry name" value="LTD"/>
    <property type="match status" value="1"/>
</dbReference>
<dbReference type="InterPro" id="IPR001322">
    <property type="entry name" value="Lamin_tail_dom"/>
</dbReference>
<accession>A0A381P834</accession>
<dbReference type="InterPro" id="IPR036415">
    <property type="entry name" value="Lamin_tail_dom_sf"/>
</dbReference>
<name>A0A381P834_9ZZZZ</name>
<protein>
    <recommendedName>
        <fullName evidence="1">LTD domain-containing protein</fullName>
    </recommendedName>
</protein>
<dbReference type="AlphaFoldDB" id="A0A381P834"/>
<dbReference type="Gene3D" id="2.60.40.1260">
    <property type="entry name" value="Lamin Tail domain"/>
    <property type="match status" value="1"/>
</dbReference>
<feature type="domain" description="LTD" evidence="1">
    <location>
        <begin position="29"/>
        <end position="145"/>
    </location>
</feature>
<reference evidence="2" key="1">
    <citation type="submission" date="2018-05" db="EMBL/GenBank/DDBJ databases">
        <authorList>
            <person name="Lanie J.A."/>
            <person name="Ng W.-L."/>
            <person name="Kazmierczak K.M."/>
            <person name="Andrzejewski T.M."/>
            <person name="Davidsen T.M."/>
            <person name="Wayne K.J."/>
            <person name="Tettelin H."/>
            <person name="Glass J.I."/>
            <person name="Rusch D."/>
            <person name="Podicherti R."/>
            <person name="Tsui H.-C.T."/>
            <person name="Winkler M.E."/>
        </authorList>
    </citation>
    <scope>NUCLEOTIDE SEQUENCE</scope>
</reference>
<dbReference type="EMBL" id="UINC01000908">
    <property type="protein sequence ID" value="SUZ63105.1"/>
    <property type="molecule type" value="Genomic_DNA"/>
</dbReference>
<organism evidence="2">
    <name type="scientific">marine metagenome</name>
    <dbReference type="NCBI Taxonomy" id="408172"/>
    <lineage>
        <taxon>unclassified sequences</taxon>
        <taxon>metagenomes</taxon>
        <taxon>ecological metagenomes</taxon>
    </lineage>
</organism>
<dbReference type="SUPFAM" id="SSF74853">
    <property type="entry name" value="Lamin A/C globular tail domain"/>
    <property type="match status" value="1"/>
</dbReference>
<dbReference type="PROSITE" id="PS51257">
    <property type="entry name" value="PROKAR_LIPOPROTEIN"/>
    <property type="match status" value="1"/>
</dbReference>
<proteinExistence type="predicted"/>
<evidence type="ECO:0000259" key="1">
    <source>
        <dbReference type="PROSITE" id="PS51841"/>
    </source>
</evidence>
<dbReference type="PROSITE" id="PS51841">
    <property type="entry name" value="LTD"/>
    <property type="match status" value="1"/>
</dbReference>
<gene>
    <name evidence="2" type="ORF">METZ01_LOCUS15959</name>
</gene>
<evidence type="ECO:0000313" key="2">
    <source>
        <dbReference type="EMBL" id="SUZ63105.1"/>
    </source>
</evidence>
<sequence>MRYTVILLISVLSLSFFSSCTEDEDVYVGRGLIINEFLASNDACCTDQSGDYDDWVELFNDSSDPIDIGGMYFTDTPDDDNPYLIHSNEPLTTTIPAGGYLIIWCDDDQEQGVLHVSKKLKAKGESVILIDSDGITVVDSVTYESQTTDISMGRNIDNMDEWIFYNNPTPGAANL</sequence>